<organism evidence="1 2">
    <name type="scientific">Streptomyces olindensis</name>
    <dbReference type="NCBI Taxonomy" id="358823"/>
    <lineage>
        <taxon>Bacteria</taxon>
        <taxon>Bacillati</taxon>
        <taxon>Actinomycetota</taxon>
        <taxon>Actinomycetes</taxon>
        <taxon>Kitasatosporales</taxon>
        <taxon>Streptomycetaceae</taxon>
        <taxon>Streptomyces</taxon>
    </lineage>
</organism>
<evidence type="ECO:0000313" key="1">
    <source>
        <dbReference type="EMBL" id="MEU2269816.1"/>
    </source>
</evidence>
<sequence length="61" mass="6610">MTSLSFKGENDPRGVKATWNVGEPVARAITVLEMLQPLDVDHIFNRLDHGAGGHKDAAMPP</sequence>
<comment type="caution">
    <text evidence="1">The sequence shown here is derived from an EMBL/GenBank/DDBJ whole genome shotgun (WGS) entry which is preliminary data.</text>
</comment>
<dbReference type="Proteomes" id="UP001550603">
    <property type="component" value="Unassembled WGS sequence"/>
</dbReference>
<dbReference type="EMBL" id="JBEYBN010000041">
    <property type="protein sequence ID" value="MEU2269816.1"/>
    <property type="molecule type" value="Genomic_DNA"/>
</dbReference>
<gene>
    <name evidence="1" type="ORF">ABZ568_26140</name>
</gene>
<evidence type="ECO:0000313" key="2">
    <source>
        <dbReference type="Proteomes" id="UP001550603"/>
    </source>
</evidence>
<protein>
    <submittedName>
        <fullName evidence="1">Uncharacterized protein</fullName>
    </submittedName>
</protein>
<dbReference type="RefSeq" id="WP_359791134.1">
    <property type="nucleotide sequence ID" value="NZ_JBEYBN010000041.1"/>
</dbReference>
<accession>A0ABV2Y0M8</accession>
<keyword evidence="2" id="KW-1185">Reference proteome</keyword>
<name>A0ABV2Y0M8_9ACTN</name>
<reference evidence="1 2" key="1">
    <citation type="submission" date="2024-06" db="EMBL/GenBank/DDBJ databases">
        <title>The Natural Products Discovery Center: Release of the First 8490 Sequenced Strains for Exploring Actinobacteria Biosynthetic Diversity.</title>
        <authorList>
            <person name="Kalkreuter E."/>
            <person name="Kautsar S.A."/>
            <person name="Yang D."/>
            <person name="Bader C.D."/>
            <person name="Teijaro C.N."/>
            <person name="Fluegel L."/>
            <person name="Davis C.M."/>
            <person name="Simpson J.R."/>
            <person name="Lauterbach L."/>
            <person name="Steele A.D."/>
            <person name="Gui C."/>
            <person name="Meng S."/>
            <person name="Li G."/>
            <person name="Viehrig K."/>
            <person name="Ye F."/>
            <person name="Su P."/>
            <person name="Kiefer A.F."/>
            <person name="Nichols A."/>
            <person name="Cepeda A.J."/>
            <person name="Yan W."/>
            <person name="Fan B."/>
            <person name="Jiang Y."/>
            <person name="Adhikari A."/>
            <person name="Zheng C.-J."/>
            <person name="Schuster L."/>
            <person name="Cowan T.M."/>
            <person name="Smanski M.J."/>
            <person name="Chevrette M.G."/>
            <person name="De Carvalho L.P.S."/>
            <person name="Shen B."/>
        </authorList>
    </citation>
    <scope>NUCLEOTIDE SEQUENCE [LARGE SCALE GENOMIC DNA]</scope>
    <source>
        <strain evidence="1 2">NPDC019583</strain>
    </source>
</reference>
<proteinExistence type="predicted"/>